<dbReference type="EMBL" id="KN817723">
    <property type="protein sequence ID" value="KJA13671.1"/>
    <property type="molecule type" value="Genomic_DNA"/>
</dbReference>
<name>A0A0D2NAR1_HYPSF</name>
<feature type="domain" description="NTF2" evidence="2">
    <location>
        <begin position="609"/>
        <end position="764"/>
    </location>
</feature>
<dbReference type="OrthoDB" id="3265156at2759"/>
<feature type="compositionally biased region" description="Polar residues" evidence="1">
    <location>
        <begin position="445"/>
        <end position="455"/>
    </location>
</feature>
<dbReference type="Proteomes" id="UP000054270">
    <property type="component" value="Unassembled WGS sequence"/>
</dbReference>
<feature type="compositionally biased region" description="Polar residues" evidence="1">
    <location>
        <begin position="477"/>
        <end position="487"/>
    </location>
</feature>
<feature type="compositionally biased region" description="Basic and acidic residues" evidence="1">
    <location>
        <begin position="182"/>
        <end position="195"/>
    </location>
</feature>
<keyword evidence="4" id="KW-1185">Reference proteome</keyword>
<reference evidence="4" key="1">
    <citation type="submission" date="2014-04" db="EMBL/GenBank/DDBJ databases">
        <title>Evolutionary Origins and Diversification of the Mycorrhizal Mutualists.</title>
        <authorList>
            <consortium name="DOE Joint Genome Institute"/>
            <consortium name="Mycorrhizal Genomics Consortium"/>
            <person name="Kohler A."/>
            <person name="Kuo A."/>
            <person name="Nagy L.G."/>
            <person name="Floudas D."/>
            <person name="Copeland A."/>
            <person name="Barry K.W."/>
            <person name="Cichocki N."/>
            <person name="Veneault-Fourrey C."/>
            <person name="LaButti K."/>
            <person name="Lindquist E.A."/>
            <person name="Lipzen A."/>
            <person name="Lundell T."/>
            <person name="Morin E."/>
            <person name="Murat C."/>
            <person name="Riley R."/>
            <person name="Ohm R."/>
            <person name="Sun H."/>
            <person name="Tunlid A."/>
            <person name="Henrissat B."/>
            <person name="Grigoriev I.V."/>
            <person name="Hibbett D.S."/>
            <person name="Martin F."/>
        </authorList>
    </citation>
    <scope>NUCLEOTIDE SEQUENCE [LARGE SCALE GENOMIC DNA]</scope>
    <source>
        <strain evidence="4">FD-334 SS-4</strain>
    </source>
</reference>
<dbReference type="OMA" id="VINREMQ"/>
<evidence type="ECO:0000259" key="2">
    <source>
        <dbReference type="PROSITE" id="PS50177"/>
    </source>
</evidence>
<organism evidence="3 4">
    <name type="scientific">Hypholoma sublateritium (strain FD-334 SS-4)</name>
    <dbReference type="NCBI Taxonomy" id="945553"/>
    <lineage>
        <taxon>Eukaryota</taxon>
        <taxon>Fungi</taxon>
        <taxon>Dikarya</taxon>
        <taxon>Basidiomycota</taxon>
        <taxon>Agaricomycotina</taxon>
        <taxon>Agaricomycetes</taxon>
        <taxon>Agaricomycetidae</taxon>
        <taxon>Agaricales</taxon>
        <taxon>Agaricineae</taxon>
        <taxon>Strophariaceae</taxon>
        <taxon>Hypholoma</taxon>
    </lineage>
</organism>
<feature type="compositionally biased region" description="Basic and acidic residues" evidence="1">
    <location>
        <begin position="338"/>
        <end position="352"/>
    </location>
</feature>
<proteinExistence type="predicted"/>
<dbReference type="PROSITE" id="PS50177">
    <property type="entry name" value="NTF2_DOMAIN"/>
    <property type="match status" value="1"/>
</dbReference>
<sequence>MDRSRQAYAPTLRVHWSRQEAGLLRNVPVDVDKRPSTPEVSSGNSTESEAPASKPEIKARSPPAVRPSIPRKRPASDHWSKQSTTPPRHAQSPTLRSAAGQPLPEEHANGKDDAIIVSSEPEWYLRSRSPTPKLPPAPLKRRKLDDDPAPSPKSDIIIIERTPSPKVRASIPLPGRKPTPARKKDTPIHVQEKGKKSQASPSVKQEHRSPTPVEALKPERKLISESAQFYPMPESCRKVNPDFAQCRKAHFQEKSKELLRLGLRKTKAFWRDDGLVIEWTSSIPVWSDTLKPDTLDLATAIQRAYEVNDMRTPKRKRDNPASGSVSSDSVPQVSAASPDKKKGPAAKKEALKHWAAGVPLEDIESVATVSRASTRAEKEKESPSKRLALPTRQTNAKPPSTSSNLPKPPFKLPDPSAALPSKEWRATAEVLPLPSKRMVFKPTNPRKSQGTTQDAPITAAKGAPLPTRGRKNDVNGAESSQSESNVDTHVGSATCPRETASTPAVILPLSRVSVSRDRRTPESARSPTLVNESMSRHASHAPIERLRNEGLESISGSVSRDFDERGVDGDEDCDLESVALDLLHGTPDPDGVDVSSDDGENVDEETEYSVQQFISKYASMFDSDRRSLKKAYAKDALFSCRVHHAQPNSCASLFIPESKDSFRSSRKSSAFYFPPPLIPPNVDSRTSVSQVIRGRTQICDQLLSLGQYQFIPRGVPENPMYTWSIPKISGVREGILLSLHGEVVKTGSTPAMDHRLAVDQTFLLRQRTADDDTDDDDGTDIPGQTNLKNFWPLAVVSHQMAARSTPLLDVDKLKGQLGWIHDILQ</sequence>
<evidence type="ECO:0000256" key="1">
    <source>
        <dbReference type="SAM" id="MobiDB-lite"/>
    </source>
</evidence>
<feature type="compositionally biased region" description="Basic and acidic residues" evidence="1">
    <location>
        <begin position="374"/>
        <end position="384"/>
    </location>
</feature>
<feature type="region of interest" description="Disordered" evidence="1">
    <location>
        <begin position="308"/>
        <end position="539"/>
    </location>
</feature>
<feature type="compositionally biased region" description="Polar residues" evidence="1">
    <location>
        <begin position="321"/>
        <end position="335"/>
    </location>
</feature>
<accession>A0A0D2NAR1</accession>
<feature type="compositionally biased region" description="Polar residues" evidence="1">
    <location>
        <begin position="81"/>
        <end position="95"/>
    </location>
</feature>
<dbReference type="SUPFAM" id="SSF54427">
    <property type="entry name" value="NTF2-like"/>
    <property type="match status" value="1"/>
</dbReference>
<dbReference type="Gene3D" id="3.10.450.50">
    <property type="match status" value="1"/>
</dbReference>
<dbReference type="AlphaFoldDB" id="A0A0D2NAR1"/>
<feature type="compositionally biased region" description="Basic and acidic residues" evidence="1">
    <location>
        <begin position="104"/>
        <end position="114"/>
    </location>
</feature>
<dbReference type="InterPro" id="IPR002075">
    <property type="entry name" value="NTF2_dom"/>
</dbReference>
<dbReference type="InterPro" id="IPR018222">
    <property type="entry name" value="Nuclear_transport_factor_2_euk"/>
</dbReference>
<gene>
    <name evidence="3" type="ORF">HYPSUDRAFT_209345</name>
</gene>
<dbReference type="InterPro" id="IPR032710">
    <property type="entry name" value="NTF2-like_dom_sf"/>
</dbReference>
<dbReference type="Pfam" id="PF22602">
    <property type="entry name" value="NXF_NTF2"/>
    <property type="match status" value="1"/>
</dbReference>
<feature type="region of interest" description="Disordered" evidence="1">
    <location>
        <begin position="1"/>
        <end position="214"/>
    </location>
</feature>
<evidence type="ECO:0000313" key="4">
    <source>
        <dbReference type="Proteomes" id="UP000054270"/>
    </source>
</evidence>
<protein>
    <recommendedName>
        <fullName evidence="2">NTF2 domain-containing protein</fullName>
    </recommendedName>
</protein>
<feature type="compositionally biased region" description="Polar residues" evidence="1">
    <location>
        <begin position="391"/>
        <end position="405"/>
    </location>
</feature>
<evidence type="ECO:0000313" key="3">
    <source>
        <dbReference type="EMBL" id="KJA13671.1"/>
    </source>
</evidence>
<feature type="compositionally biased region" description="Polar residues" evidence="1">
    <location>
        <begin position="38"/>
        <end position="48"/>
    </location>
</feature>
<feature type="compositionally biased region" description="Polar residues" evidence="1">
    <location>
        <begin position="523"/>
        <end position="533"/>
    </location>
</feature>